<gene>
    <name evidence="1" type="ORF">DERYTH_LOCUS19853</name>
</gene>
<dbReference type="Proteomes" id="UP000789405">
    <property type="component" value="Unassembled WGS sequence"/>
</dbReference>
<accession>A0A9N9JJV3</accession>
<keyword evidence="2" id="KW-1185">Reference proteome</keyword>
<protein>
    <submittedName>
        <fullName evidence="1">20476_t:CDS:1</fullName>
    </submittedName>
</protein>
<dbReference type="AlphaFoldDB" id="A0A9N9JJV3"/>
<reference evidence="1" key="1">
    <citation type="submission" date="2021-06" db="EMBL/GenBank/DDBJ databases">
        <authorList>
            <person name="Kallberg Y."/>
            <person name="Tangrot J."/>
            <person name="Rosling A."/>
        </authorList>
    </citation>
    <scope>NUCLEOTIDE SEQUENCE</scope>
    <source>
        <strain evidence="1">MA453B</strain>
    </source>
</reference>
<dbReference type="OrthoDB" id="10510657at2759"/>
<feature type="non-terminal residue" evidence="1">
    <location>
        <position position="1"/>
    </location>
</feature>
<organism evidence="1 2">
    <name type="scientific">Dentiscutata erythropus</name>
    <dbReference type="NCBI Taxonomy" id="1348616"/>
    <lineage>
        <taxon>Eukaryota</taxon>
        <taxon>Fungi</taxon>
        <taxon>Fungi incertae sedis</taxon>
        <taxon>Mucoromycota</taxon>
        <taxon>Glomeromycotina</taxon>
        <taxon>Glomeromycetes</taxon>
        <taxon>Diversisporales</taxon>
        <taxon>Gigasporaceae</taxon>
        <taxon>Dentiscutata</taxon>
    </lineage>
</organism>
<dbReference type="EMBL" id="CAJVPY010022418">
    <property type="protein sequence ID" value="CAG8782791.1"/>
    <property type="molecule type" value="Genomic_DNA"/>
</dbReference>
<evidence type="ECO:0000313" key="2">
    <source>
        <dbReference type="Proteomes" id="UP000789405"/>
    </source>
</evidence>
<feature type="non-terminal residue" evidence="1">
    <location>
        <position position="78"/>
    </location>
</feature>
<comment type="caution">
    <text evidence="1">The sequence shown here is derived from an EMBL/GenBank/DDBJ whole genome shotgun (WGS) entry which is preliminary data.</text>
</comment>
<proteinExistence type="predicted"/>
<sequence length="78" mass="9328">NQDLTELYKHYNTNDDSDEIVDDDEFFIESQTDDSVTEQTDDSFESDCFTQQEIALFRQIYQTNLIQNFIECEEKKIK</sequence>
<evidence type="ECO:0000313" key="1">
    <source>
        <dbReference type="EMBL" id="CAG8782791.1"/>
    </source>
</evidence>
<name>A0A9N9JJV3_9GLOM</name>